<evidence type="ECO:0000256" key="1">
    <source>
        <dbReference type="SAM" id="Phobius"/>
    </source>
</evidence>
<dbReference type="Proteomes" id="UP000002669">
    <property type="component" value="Unassembled WGS sequence"/>
</dbReference>
<dbReference type="NCBIfam" id="TIGR01571">
    <property type="entry name" value="A_thal_Cys_rich"/>
    <property type="match status" value="1"/>
</dbReference>
<dbReference type="VEuPathDB" id="FungiDB:MGYG_01569"/>
<gene>
    <name evidence="2" type="ORF">MGYG_01569</name>
</gene>
<name>E5R1K6_ARTGP</name>
<dbReference type="HOGENOM" id="CLU_083147_2_4_1"/>
<dbReference type="STRING" id="535722.E5R1K6"/>
<dbReference type="EMBL" id="DS989822">
    <property type="protein sequence ID" value="EFQ98542.1"/>
    <property type="molecule type" value="Genomic_DNA"/>
</dbReference>
<protein>
    <submittedName>
        <fullName evidence="2">DUF614 domain-containing protein</fullName>
    </submittedName>
</protein>
<keyword evidence="1" id="KW-0472">Membrane</keyword>
<evidence type="ECO:0000313" key="3">
    <source>
        <dbReference type="Proteomes" id="UP000002669"/>
    </source>
</evidence>
<keyword evidence="3" id="KW-1185">Reference proteome</keyword>
<keyword evidence="1" id="KW-1133">Transmembrane helix</keyword>
<dbReference type="InterPro" id="IPR006461">
    <property type="entry name" value="PLAC_motif_containing"/>
</dbReference>
<dbReference type="GeneID" id="10032824"/>
<dbReference type="InParanoid" id="E5R1K6"/>
<feature type="transmembrane region" description="Helical" evidence="1">
    <location>
        <begin position="72"/>
        <end position="92"/>
    </location>
</feature>
<reference evidence="3" key="1">
    <citation type="journal article" date="2012" name="MBio">
        <title>Comparative genome analysis of Trichophyton rubrum and related dermatophytes reveals candidate genes involved in infection.</title>
        <authorList>
            <person name="Martinez D.A."/>
            <person name="Oliver B.G."/>
            <person name="Graeser Y."/>
            <person name="Goldberg J.M."/>
            <person name="Li W."/>
            <person name="Martinez-Rossi N.M."/>
            <person name="Monod M."/>
            <person name="Shelest E."/>
            <person name="Barton R.C."/>
            <person name="Birch E."/>
            <person name="Brakhage A.A."/>
            <person name="Chen Z."/>
            <person name="Gurr S.J."/>
            <person name="Heiman D."/>
            <person name="Heitman J."/>
            <person name="Kosti I."/>
            <person name="Rossi A."/>
            <person name="Saif S."/>
            <person name="Samalova M."/>
            <person name="Saunders C.W."/>
            <person name="Shea T."/>
            <person name="Summerbell R.C."/>
            <person name="Xu J."/>
            <person name="Young S."/>
            <person name="Zeng Q."/>
            <person name="Birren B.W."/>
            <person name="Cuomo C.A."/>
            <person name="White T.C."/>
        </authorList>
    </citation>
    <scope>NUCLEOTIDE SEQUENCE [LARGE SCALE GENOMIC DNA]</scope>
    <source>
        <strain evidence="3">ATCC MYA-4604 / CBS 118893</strain>
    </source>
</reference>
<evidence type="ECO:0000313" key="2">
    <source>
        <dbReference type="EMBL" id="EFQ98542.1"/>
    </source>
</evidence>
<dbReference type="AlphaFoldDB" id="E5R1K6"/>
<dbReference type="eggNOG" id="ENOG502SF2A">
    <property type="taxonomic scope" value="Eukaryota"/>
</dbReference>
<accession>E5R1K6</accession>
<proteinExistence type="predicted"/>
<dbReference type="OMA" id="DCFNPID"/>
<dbReference type="RefSeq" id="XP_003177494.1">
    <property type="nucleotide sequence ID" value="XM_003177446.1"/>
</dbReference>
<keyword evidence="1" id="KW-0812">Transmembrane</keyword>
<organism evidence="3">
    <name type="scientific">Arthroderma gypseum (strain ATCC MYA-4604 / CBS 118893)</name>
    <name type="common">Microsporum gypseum</name>
    <dbReference type="NCBI Taxonomy" id="535722"/>
    <lineage>
        <taxon>Eukaryota</taxon>
        <taxon>Fungi</taxon>
        <taxon>Dikarya</taxon>
        <taxon>Ascomycota</taxon>
        <taxon>Pezizomycotina</taxon>
        <taxon>Eurotiomycetes</taxon>
        <taxon>Eurotiomycetidae</taxon>
        <taxon>Onygenales</taxon>
        <taxon>Arthrodermataceae</taxon>
        <taxon>Nannizzia</taxon>
    </lineage>
</organism>
<dbReference type="OrthoDB" id="1045822at2759"/>
<dbReference type="Pfam" id="PF04749">
    <property type="entry name" value="PLAC8"/>
    <property type="match status" value="1"/>
</dbReference>
<sequence>MDPNTQHNTDPNMKSGFAADSTSAVPTNKWGSPFYEFWDPVDTMLCSWCCPCFMFGRNQHRRRDPAMSDFSYFNGDCCLWLCLAYCGCFGILQGLKRIETRKQYGIEGNEVLDIAGSCCLPCCLLVQEDKEITRRTEAAGYQRTSPMSYP</sequence>
<dbReference type="PANTHER" id="PTHR15907">
    <property type="entry name" value="DUF614 FAMILY PROTEIN-RELATED"/>
    <property type="match status" value="1"/>
</dbReference>